<evidence type="ECO:0000256" key="1">
    <source>
        <dbReference type="SAM" id="MobiDB-lite"/>
    </source>
</evidence>
<comment type="caution">
    <text evidence="2">The sequence shown here is derived from an EMBL/GenBank/DDBJ whole genome shotgun (WGS) entry which is preliminary data.</text>
</comment>
<sequence>MENEPSRPKQTVAPSAKLRDLDNAATPELRSHQRVHSAADFASPNGDLSSNSNLALPSDDSSPPPSELLPT</sequence>
<gene>
    <name evidence="2" type="ORF">JVT61DRAFT_5869</name>
</gene>
<feature type="compositionally biased region" description="Low complexity" evidence="1">
    <location>
        <begin position="47"/>
        <end position="61"/>
    </location>
</feature>
<dbReference type="Proteomes" id="UP000683000">
    <property type="component" value="Unassembled WGS sequence"/>
</dbReference>
<dbReference type="AlphaFoldDB" id="A0A8I2YJX1"/>
<protein>
    <submittedName>
        <fullName evidence="2">Uncharacterized protein</fullName>
    </submittedName>
</protein>
<accession>A0A8I2YJX1</accession>
<reference evidence="2" key="1">
    <citation type="submission" date="2021-03" db="EMBL/GenBank/DDBJ databases">
        <title>Evolutionary innovations through gain and loss of genes in the ectomycorrhizal Boletales.</title>
        <authorList>
            <person name="Wu G."/>
            <person name="Miyauchi S."/>
            <person name="Morin E."/>
            <person name="Yang Z.-L."/>
            <person name="Xu J."/>
            <person name="Martin F.M."/>
        </authorList>
    </citation>
    <scope>NUCLEOTIDE SEQUENCE</scope>
    <source>
        <strain evidence="2">BR01</strain>
    </source>
</reference>
<proteinExistence type="predicted"/>
<evidence type="ECO:0000313" key="3">
    <source>
        <dbReference type="Proteomes" id="UP000683000"/>
    </source>
</evidence>
<evidence type="ECO:0000313" key="2">
    <source>
        <dbReference type="EMBL" id="KAG6373729.1"/>
    </source>
</evidence>
<dbReference type="EMBL" id="JAGFBS010000020">
    <property type="protein sequence ID" value="KAG6373729.1"/>
    <property type="molecule type" value="Genomic_DNA"/>
</dbReference>
<name>A0A8I2YJX1_9AGAM</name>
<feature type="region of interest" description="Disordered" evidence="1">
    <location>
        <begin position="1"/>
        <end position="71"/>
    </location>
</feature>
<feature type="compositionally biased region" description="Pro residues" evidence="1">
    <location>
        <begin position="62"/>
        <end position="71"/>
    </location>
</feature>
<keyword evidence="3" id="KW-1185">Reference proteome</keyword>
<organism evidence="2 3">
    <name type="scientific">Boletus reticuloceps</name>
    <dbReference type="NCBI Taxonomy" id="495285"/>
    <lineage>
        <taxon>Eukaryota</taxon>
        <taxon>Fungi</taxon>
        <taxon>Dikarya</taxon>
        <taxon>Basidiomycota</taxon>
        <taxon>Agaricomycotina</taxon>
        <taxon>Agaricomycetes</taxon>
        <taxon>Agaricomycetidae</taxon>
        <taxon>Boletales</taxon>
        <taxon>Boletineae</taxon>
        <taxon>Boletaceae</taxon>
        <taxon>Boletoideae</taxon>
        <taxon>Boletus</taxon>
    </lineage>
</organism>